<accession>A0ABP9MM94</accession>
<protein>
    <recommendedName>
        <fullName evidence="1">Knr4/Smi1-like domain-containing protein</fullName>
    </recommendedName>
</protein>
<dbReference type="InterPro" id="IPR037883">
    <property type="entry name" value="Knr4/Smi1-like_sf"/>
</dbReference>
<dbReference type="RefSeq" id="WP_077924757.1">
    <property type="nucleotide sequence ID" value="NZ_BAABKE010000002.1"/>
</dbReference>
<proteinExistence type="predicted"/>
<sequence>MDIQHLESVEAIYGVQLPEVYLRLCQDGLLETGKYGSMWYGTYYAERLKHPTLLFLSNEFELIEDNGIAEVAEWVNDDFSPEEFTCIPFAMSGAGDYYCMAYPKEDSDGVDPVVIYLPHDYNEYTYLAKNFVDFIFRHFLEALTDLSFFDLEGEKFSIKESLHQSLLAHQPYLSEEQFEKLKETLTREIQTFEDIHVLPKHTIVNEYVGYLSKEEFKTIIESMIPFEFLDQEVSF</sequence>
<dbReference type="Pfam" id="PF09346">
    <property type="entry name" value="SMI1_KNR4"/>
    <property type="match status" value="1"/>
</dbReference>
<evidence type="ECO:0000313" key="2">
    <source>
        <dbReference type="EMBL" id="GAA5096308.1"/>
    </source>
</evidence>
<dbReference type="Proteomes" id="UP001500631">
    <property type="component" value="Unassembled WGS sequence"/>
</dbReference>
<evidence type="ECO:0000259" key="1">
    <source>
        <dbReference type="Pfam" id="PF09346"/>
    </source>
</evidence>
<reference evidence="3" key="1">
    <citation type="journal article" date="2019" name="Int. J. Syst. Evol. Microbiol.">
        <title>The Global Catalogue of Microorganisms (GCM) 10K type strain sequencing project: providing services to taxonomists for standard genome sequencing and annotation.</title>
        <authorList>
            <consortium name="The Broad Institute Genomics Platform"/>
            <consortium name="The Broad Institute Genome Sequencing Center for Infectious Disease"/>
            <person name="Wu L."/>
            <person name="Ma J."/>
        </authorList>
    </citation>
    <scope>NUCLEOTIDE SEQUENCE [LARGE SCALE GENOMIC DNA]</scope>
    <source>
        <strain evidence="3">JCM 18424</strain>
    </source>
</reference>
<keyword evidence="3" id="KW-1185">Reference proteome</keyword>
<gene>
    <name evidence="2" type="ORF">GCM10023338_06520</name>
</gene>
<dbReference type="Gene3D" id="3.40.1580.10">
    <property type="entry name" value="SMI1/KNR4-like"/>
    <property type="match status" value="1"/>
</dbReference>
<dbReference type="EMBL" id="BAABKE010000002">
    <property type="protein sequence ID" value="GAA5096308.1"/>
    <property type="molecule type" value="Genomic_DNA"/>
</dbReference>
<organism evidence="2 3">
    <name type="scientific">Wohlfahrtiimonas larvae</name>
    <dbReference type="NCBI Taxonomy" id="1157986"/>
    <lineage>
        <taxon>Bacteria</taxon>
        <taxon>Pseudomonadati</taxon>
        <taxon>Pseudomonadota</taxon>
        <taxon>Gammaproteobacteria</taxon>
        <taxon>Cardiobacteriales</taxon>
        <taxon>Ignatzschineriaceae</taxon>
        <taxon>Wohlfahrtiimonas</taxon>
    </lineage>
</organism>
<dbReference type="InterPro" id="IPR018958">
    <property type="entry name" value="Knr4/Smi1-like_dom"/>
</dbReference>
<name>A0ABP9MM94_9GAMM</name>
<dbReference type="SUPFAM" id="SSF160631">
    <property type="entry name" value="SMI1/KNR4-like"/>
    <property type="match status" value="1"/>
</dbReference>
<comment type="caution">
    <text evidence="2">The sequence shown here is derived from an EMBL/GenBank/DDBJ whole genome shotgun (WGS) entry which is preliminary data.</text>
</comment>
<feature type="domain" description="Knr4/Smi1-like" evidence="1">
    <location>
        <begin position="5"/>
        <end position="135"/>
    </location>
</feature>
<evidence type="ECO:0000313" key="3">
    <source>
        <dbReference type="Proteomes" id="UP001500631"/>
    </source>
</evidence>